<dbReference type="Gramene" id="ONIVA03G07880.1">
    <property type="protein sequence ID" value="ONIVA03G07880.1"/>
    <property type="gene ID" value="ONIVA03G07880"/>
</dbReference>
<reference evidence="2" key="2">
    <citation type="submission" date="2018-04" db="EMBL/GenBank/DDBJ databases">
        <title>OnivRS2 (Oryza nivara Reference Sequence Version 2).</title>
        <authorList>
            <person name="Zhang J."/>
            <person name="Kudrna D."/>
            <person name="Lee S."/>
            <person name="Talag J."/>
            <person name="Rajasekar S."/>
            <person name="Welchert J."/>
            <person name="Hsing Y.-I."/>
            <person name="Wing R.A."/>
        </authorList>
    </citation>
    <scope>NUCLEOTIDE SEQUENCE [LARGE SCALE GENOMIC DNA]</scope>
    <source>
        <strain evidence="2">SL10</strain>
    </source>
</reference>
<dbReference type="HOGENOM" id="CLU_2065140_0_0_1"/>
<dbReference type="AlphaFoldDB" id="A0A0E0GIH3"/>
<feature type="compositionally biased region" description="Basic residues" evidence="1">
    <location>
        <begin position="9"/>
        <end position="18"/>
    </location>
</feature>
<accession>A0A0E0GIH3</accession>
<name>A0A0E0GIH3_ORYNI</name>
<organism evidence="2">
    <name type="scientific">Oryza nivara</name>
    <name type="common">Indian wild rice</name>
    <name type="synonym">Oryza sativa f. spontanea</name>
    <dbReference type="NCBI Taxonomy" id="4536"/>
    <lineage>
        <taxon>Eukaryota</taxon>
        <taxon>Viridiplantae</taxon>
        <taxon>Streptophyta</taxon>
        <taxon>Embryophyta</taxon>
        <taxon>Tracheophyta</taxon>
        <taxon>Spermatophyta</taxon>
        <taxon>Magnoliopsida</taxon>
        <taxon>Liliopsida</taxon>
        <taxon>Poales</taxon>
        <taxon>Poaceae</taxon>
        <taxon>BOP clade</taxon>
        <taxon>Oryzoideae</taxon>
        <taxon>Oryzeae</taxon>
        <taxon>Oryzinae</taxon>
        <taxon>Oryza</taxon>
    </lineage>
</organism>
<feature type="region of interest" description="Disordered" evidence="1">
    <location>
        <begin position="1"/>
        <end position="25"/>
    </location>
</feature>
<keyword evidence="3" id="KW-1185">Reference proteome</keyword>
<protein>
    <recommendedName>
        <fullName evidence="4">DUF834 domain-containing protein</fullName>
    </recommendedName>
</protein>
<evidence type="ECO:0008006" key="4">
    <source>
        <dbReference type="Google" id="ProtNLM"/>
    </source>
</evidence>
<proteinExistence type="predicted"/>
<dbReference type="Proteomes" id="UP000006591">
    <property type="component" value="Chromosome 3"/>
</dbReference>
<evidence type="ECO:0000256" key="1">
    <source>
        <dbReference type="SAM" id="MobiDB-lite"/>
    </source>
</evidence>
<feature type="compositionally biased region" description="Low complexity" evidence="1">
    <location>
        <begin position="81"/>
        <end position="90"/>
    </location>
</feature>
<feature type="region of interest" description="Disordered" evidence="1">
    <location>
        <begin position="70"/>
        <end position="90"/>
    </location>
</feature>
<evidence type="ECO:0000313" key="3">
    <source>
        <dbReference type="Proteomes" id="UP000006591"/>
    </source>
</evidence>
<dbReference type="EnsemblPlants" id="ONIVA03G07880.1">
    <property type="protein sequence ID" value="ONIVA03G07880.1"/>
    <property type="gene ID" value="ONIVA03G07880"/>
</dbReference>
<evidence type="ECO:0000313" key="2">
    <source>
        <dbReference type="EnsemblPlants" id="ONIVA03G07880.1"/>
    </source>
</evidence>
<sequence>MAVGGRRGSGARRRRRRERREQHKLSATTRLHHRRRVRSWQRTVRAVAVALTAEAGKDVEAGALVRDGGGEVGPLLEGDTTKTTGSTAGARSSSPWLLYGGCLLTVTLAGPGSGRVLCTILHMIASIWTNRRNQNA</sequence>
<dbReference type="OMA" id="HMIASIW"/>
<reference evidence="2" key="1">
    <citation type="submission" date="2015-04" db="UniProtKB">
        <authorList>
            <consortium name="EnsemblPlants"/>
        </authorList>
    </citation>
    <scope>IDENTIFICATION</scope>
    <source>
        <strain evidence="2">SL10</strain>
    </source>
</reference>